<dbReference type="GO" id="GO:0046872">
    <property type="term" value="F:metal ion binding"/>
    <property type="evidence" value="ECO:0007669"/>
    <property type="project" value="UniProtKB-KW"/>
</dbReference>
<keyword evidence="5" id="KW-0686">Riboflavin biosynthesis</keyword>
<reference evidence="14 15" key="1">
    <citation type="submission" date="2016-11" db="EMBL/GenBank/DDBJ databases">
        <title>Description of two novel members of the family Erysipelotrichaceae: Ileibacterium lipovorans gen. nov., sp. nov. and Dubosiella newyorkensis, gen. nov., sp. nov.</title>
        <authorList>
            <person name="Cox L.M."/>
            <person name="Sohn J."/>
            <person name="Tyrrell K.L."/>
            <person name="Citron D.M."/>
            <person name="Lawson P.A."/>
            <person name="Patel N.B."/>
            <person name="Iizumi T."/>
            <person name="Perez-Perez G.I."/>
            <person name="Goldstein E.J."/>
            <person name="Blaser M.J."/>
        </authorList>
    </citation>
    <scope>NUCLEOTIDE SEQUENCE [LARGE SCALE GENOMIC DNA]</scope>
    <source>
        <strain evidence="14 15">NYU-BL-K8</strain>
    </source>
</reference>
<dbReference type="UniPathway" id="UPA00275"/>
<comment type="pathway">
    <text evidence="2">Cofactor biosynthesis; riboflavin biosynthesis; 5-amino-6-(D-ribitylamino)uracil from GTP: step 1/4.</text>
</comment>
<evidence type="ECO:0000256" key="6">
    <source>
        <dbReference type="ARBA" id="ARBA00022723"/>
    </source>
</evidence>
<evidence type="ECO:0000313" key="14">
    <source>
        <dbReference type="EMBL" id="OLU43760.1"/>
    </source>
</evidence>
<dbReference type="Gene3D" id="3.40.50.10990">
    <property type="entry name" value="GTP cyclohydrolase II"/>
    <property type="match status" value="1"/>
</dbReference>
<evidence type="ECO:0000259" key="13">
    <source>
        <dbReference type="Pfam" id="PF00925"/>
    </source>
</evidence>
<dbReference type="GO" id="GO:0005829">
    <property type="term" value="C:cytosol"/>
    <property type="evidence" value="ECO:0007669"/>
    <property type="project" value="TreeGrafter"/>
</dbReference>
<evidence type="ECO:0000256" key="7">
    <source>
        <dbReference type="ARBA" id="ARBA00022741"/>
    </source>
</evidence>
<evidence type="ECO:0000256" key="2">
    <source>
        <dbReference type="ARBA" id="ARBA00004853"/>
    </source>
</evidence>
<dbReference type="SUPFAM" id="SSF142695">
    <property type="entry name" value="RibA-like"/>
    <property type="match status" value="1"/>
</dbReference>
<comment type="similarity">
    <text evidence="3">In the N-terminal section; belongs to the DHBP synthase family.</text>
</comment>
<dbReference type="FunFam" id="3.40.50.10990:FF:000001">
    <property type="entry name" value="Riboflavin biosynthesis protein RibBA"/>
    <property type="match status" value="1"/>
</dbReference>
<evidence type="ECO:0000256" key="11">
    <source>
        <dbReference type="ARBA" id="ARBA00043932"/>
    </source>
</evidence>
<keyword evidence="9" id="KW-0862">Zinc</keyword>
<dbReference type="EMBL" id="MPJZ01000092">
    <property type="protein sequence ID" value="OLU43760.1"/>
    <property type="molecule type" value="Genomic_DNA"/>
</dbReference>
<dbReference type="PANTHER" id="PTHR21327:SF18">
    <property type="entry name" value="3,4-DIHYDROXY-2-BUTANONE 4-PHOSPHATE SYNTHASE"/>
    <property type="match status" value="1"/>
</dbReference>
<dbReference type="Proteomes" id="UP000186758">
    <property type="component" value="Unassembled WGS sequence"/>
</dbReference>
<proteinExistence type="inferred from homology"/>
<dbReference type="InterPro" id="IPR036144">
    <property type="entry name" value="RibA-like_sf"/>
</dbReference>
<dbReference type="AlphaFoldDB" id="A0A1Q9YHU0"/>
<dbReference type="CDD" id="cd00641">
    <property type="entry name" value="GTP_cyclohydro2"/>
    <property type="match status" value="1"/>
</dbReference>
<gene>
    <name evidence="14" type="ORF">BO223_10650</name>
</gene>
<dbReference type="InterPro" id="IPR032677">
    <property type="entry name" value="GTP_cyclohydro_II"/>
</dbReference>
<dbReference type="Pfam" id="PF00925">
    <property type="entry name" value="GTP_cyclohydro2"/>
    <property type="match status" value="1"/>
</dbReference>
<evidence type="ECO:0000256" key="3">
    <source>
        <dbReference type="ARBA" id="ARBA00005520"/>
    </source>
</evidence>
<comment type="catalytic activity">
    <reaction evidence="12">
        <text>GTP + 4 H2O = 2,5-diamino-6-hydroxy-4-(5-phosphoribosylamino)-pyrimidine + formate + 2 phosphate + 3 H(+)</text>
        <dbReference type="Rhea" id="RHEA:23704"/>
        <dbReference type="ChEBI" id="CHEBI:15377"/>
        <dbReference type="ChEBI" id="CHEBI:15378"/>
        <dbReference type="ChEBI" id="CHEBI:15740"/>
        <dbReference type="ChEBI" id="CHEBI:37565"/>
        <dbReference type="ChEBI" id="CHEBI:43474"/>
        <dbReference type="ChEBI" id="CHEBI:58614"/>
        <dbReference type="EC" id="3.5.4.25"/>
    </reaction>
</comment>
<evidence type="ECO:0000256" key="4">
    <source>
        <dbReference type="ARBA" id="ARBA00012762"/>
    </source>
</evidence>
<dbReference type="GO" id="GO:0005525">
    <property type="term" value="F:GTP binding"/>
    <property type="evidence" value="ECO:0007669"/>
    <property type="project" value="UniProtKB-KW"/>
</dbReference>
<dbReference type="GO" id="GO:0003935">
    <property type="term" value="F:GTP cyclohydrolase II activity"/>
    <property type="evidence" value="ECO:0007669"/>
    <property type="project" value="UniProtKB-EC"/>
</dbReference>
<protein>
    <recommendedName>
        <fullName evidence="4">GTP cyclohydrolase II</fullName>
        <ecNumber evidence="4">3.5.4.25</ecNumber>
    </recommendedName>
</protein>
<evidence type="ECO:0000256" key="12">
    <source>
        <dbReference type="ARBA" id="ARBA00049295"/>
    </source>
</evidence>
<comment type="cofactor">
    <cofactor evidence="1">
        <name>Zn(2+)</name>
        <dbReference type="ChEBI" id="CHEBI:29105"/>
    </cofactor>
</comment>
<evidence type="ECO:0000256" key="8">
    <source>
        <dbReference type="ARBA" id="ARBA00022801"/>
    </source>
</evidence>
<dbReference type="NCBIfam" id="NF001591">
    <property type="entry name" value="PRK00393.1"/>
    <property type="match status" value="1"/>
</dbReference>
<feature type="domain" description="GTP cyclohydrolase II" evidence="13">
    <location>
        <begin position="1"/>
        <end position="151"/>
    </location>
</feature>
<sequence>MHGFSSLSDGSEPVELAKGDVEGKENVLCRIHSECLTGDVFGSRRCDCGQQLARALEAIEEKGKGVLLYLRQEGRGIGLLNKLHAYELQEQGLDTLDANLHLEFEADERDYFAAAQILRFLGVKSIELMTNDPDKVSRLELYGTQVTNRVPVEIEACSHDRRYLQTKQTRMGHLLHVTEETGKNA</sequence>
<comment type="caution">
    <text evidence="14">The sequence shown here is derived from an EMBL/GenBank/DDBJ whole genome shotgun (WGS) entry which is preliminary data.</text>
</comment>
<dbReference type="NCBIfam" id="TIGR00505">
    <property type="entry name" value="ribA"/>
    <property type="match status" value="1"/>
</dbReference>
<dbReference type="InterPro" id="IPR000926">
    <property type="entry name" value="RibA"/>
</dbReference>
<keyword evidence="10" id="KW-0342">GTP-binding</keyword>
<name>A0A1Q9YHU0_9FIRM</name>
<organism evidence="14 15">
    <name type="scientific">Faecalibaculum rodentium</name>
    <dbReference type="NCBI Taxonomy" id="1702221"/>
    <lineage>
        <taxon>Bacteria</taxon>
        <taxon>Bacillati</taxon>
        <taxon>Bacillota</taxon>
        <taxon>Erysipelotrichia</taxon>
        <taxon>Erysipelotrichales</taxon>
        <taxon>Erysipelotrichaceae</taxon>
        <taxon>Faecalibaculum</taxon>
    </lineage>
</organism>
<evidence type="ECO:0000313" key="15">
    <source>
        <dbReference type="Proteomes" id="UP000186758"/>
    </source>
</evidence>
<dbReference type="EC" id="3.5.4.25" evidence="4"/>
<keyword evidence="8 14" id="KW-0378">Hydrolase</keyword>
<evidence type="ECO:0000256" key="10">
    <source>
        <dbReference type="ARBA" id="ARBA00023134"/>
    </source>
</evidence>
<comment type="function">
    <text evidence="11">Catalyzes the conversion of GTP to 2,5-diamino-6-ribosylamino-4(3H)-pyrimidinone 5'-phosphate (DARP), formate and pyrophosphate.</text>
</comment>
<dbReference type="GO" id="GO:0009231">
    <property type="term" value="P:riboflavin biosynthetic process"/>
    <property type="evidence" value="ECO:0007669"/>
    <property type="project" value="UniProtKB-UniPathway"/>
</dbReference>
<accession>A0A1Q9YHU0</accession>
<keyword evidence="7" id="KW-0547">Nucleotide-binding</keyword>
<keyword evidence="6" id="KW-0479">Metal-binding</keyword>
<evidence type="ECO:0000256" key="5">
    <source>
        <dbReference type="ARBA" id="ARBA00022619"/>
    </source>
</evidence>
<dbReference type="PANTHER" id="PTHR21327">
    <property type="entry name" value="GTP CYCLOHYDROLASE II-RELATED"/>
    <property type="match status" value="1"/>
</dbReference>
<evidence type="ECO:0000256" key="9">
    <source>
        <dbReference type="ARBA" id="ARBA00022833"/>
    </source>
</evidence>
<evidence type="ECO:0000256" key="1">
    <source>
        <dbReference type="ARBA" id="ARBA00001947"/>
    </source>
</evidence>